<dbReference type="Proteomes" id="UP000321555">
    <property type="component" value="Chromosome"/>
</dbReference>
<accession>A0A5B8YZI3</accession>
<dbReference type="RefSeq" id="WP_057776927.1">
    <property type="nucleotide sequence ID" value="NZ_CP042593.1"/>
</dbReference>
<dbReference type="GO" id="GO:0032259">
    <property type="term" value="P:methylation"/>
    <property type="evidence" value="ECO:0007669"/>
    <property type="project" value="UniProtKB-KW"/>
</dbReference>
<dbReference type="STRING" id="1742359.GCA_001439625_00184"/>
<feature type="domain" description="Methyltransferase type 11" evidence="1">
    <location>
        <begin position="42"/>
        <end position="136"/>
    </location>
</feature>
<keyword evidence="3" id="KW-1185">Reference proteome</keyword>
<sequence length="202" mass="23157">MKKEKLIKKYDKQVKVYENNRANQKLAGWRSKIIKNAYGKVLEVGVGAGANFPYYDRNNVEVTGVDFSSEMIKSAKRAASVFQVKAEFIQEDIDELILEHNSFDCIVSTLSLCSYPDPIVTLSKFNSWCRKDGIILLMEHGLSSNPLLSFTQKMIDPLYAKISGCHCNRNIDKIIEKSNLQVDHIERYWSDIIYLIRARPSK</sequence>
<dbReference type="PANTHER" id="PTHR45036">
    <property type="entry name" value="METHYLTRANSFERASE LIKE 7B"/>
    <property type="match status" value="1"/>
</dbReference>
<evidence type="ECO:0000313" key="2">
    <source>
        <dbReference type="EMBL" id="QED46090.1"/>
    </source>
</evidence>
<evidence type="ECO:0000313" key="3">
    <source>
        <dbReference type="Proteomes" id="UP000321555"/>
    </source>
</evidence>
<protein>
    <submittedName>
        <fullName evidence="2">Class I SAM-dependent methyltransferase</fullName>
    </submittedName>
</protein>
<organism evidence="2 3">
    <name type="scientific">Cytobacillus dafuensis</name>
    <name type="common">Bacillus dafuensis</name>
    <dbReference type="NCBI Taxonomy" id="1742359"/>
    <lineage>
        <taxon>Bacteria</taxon>
        <taxon>Bacillati</taxon>
        <taxon>Bacillota</taxon>
        <taxon>Bacilli</taxon>
        <taxon>Bacillales</taxon>
        <taxon>Bacillaceae</taxon>
        <taxon>Cytobacillus</taxon>
    </lineage>
</organism>
<gene>
    <name evidence="2" type="ORF">FSZ17_01530</name>
</gene>
<dbReference type="GO" id="GO:0008757">
    <property type="term" value="F:S-adenosylmethionine-dependent methyltransferase activity"/>
    <property type="evidence" value="ECO:0007669"/>
    <property type="project" value="InterPro"/>
</dbReference>
<dbReference type="AlphaFoldDB" id="A0A5B8YZI3"/>
<dbReference type="Pfam" id="PF08241">
    <property type="entry name" value="Methyltransf_11"/>
    <property type="match status" value="1"/>
</dbReference>
<keyword evidence="2" id="KW-0489">Methyltransferase</keyword>
<reference evidence="3" key="1">
    <citation type="submission" date="2019-08" db="EMBL/GenBank/DDBJ databases">
        <authorList>
            <person name="Zheng X."/>
        </authorList>
    </citation>
    <scope>NUCLEOTIDE SEQUENCE [LARGE SCALE GENOMIC DNA]</scope>
    <source>
        <strain evidence="3">FJAT-25496</strain>
    </source>
</reference>
<proteinExistence type="predicted"/>
<dbReference type="OrthoDB" id="9772751at2"/>
<dbReference type="InterPro" id="IPR013216">
    <property type="entry name" value="Methyltransf_11"/>
</dbReference>
<keyword evidence="2" id="KW-0808">Transferase</keyword>
<dbReference type="CDD" id="cd02440">
    <property type="entry name" value="AdoMet_MTases"/>
    <property type="match status" value="1"/>
</dbReference>
<evidence type="ECO:0000259" key="1">
    <source>
        <dbReference type="Pfam" id="PF08241"/>
    </source>
</evidence>
<dbReference type="EMBL" id="CP042593">
    <property type="protein sequence ID" value="QED46090.1"/>
    <property type="molecule type" value="Genomic_DNA"/>
</dbReference>
<dbReference type="KEGG" id="bda:FSZ17_01530"/>
<dbReference type="InterPro" id="IPR029063">
    <property type="entry name" value="SAM-dependent_MTases_sf"/>
</dbReference>
<dbReference type="SUPFAM" id="SSF53335">
    <property type="entry name" value="S-adenosyl-L-methionine-dependent methyltransferases"/>
    <property type="match status" value="1"/>
</dbReference>
<dbReference type="PANTHER" id="PTHR45036:SF1">
    <property type="entry name" value="METHYLTRANSFERASE LIKE 7A"/>
    <property type="match status" value="1"/>
</dbReference>
<dbReference type="Gene3D" id="3.40.50.150">
    <property type="entry name" value="Vaccinia Virus protein VP39"/>
    <property type="match status" value="1"/>
</dbReference>
<dbReference type="InterPro" id="IPR052356">
    <property type="entry name" value="Thiol_S-MT"/>
</dbReference>
<name>A0A5B8YZI3_CYTDA</name>